<dbReference type="AlphaFoldDB" id="A0A1F5KD81"/>
<keyword evidence="4 11" id="KW-0240">DNA-directed RNA polymerase</keyword>
<dbReference type="GO" id="GO:0005737">
    <property type="term" value="C:cytoplasm"/>
    <property type="evidence" value="ECO:0007669"/>
    <property type="project" value="UniProtKB-ARBA"/>
</dbReference>
<dbReference type="Pfam" id="PF03118">
    <property type="entry name" value="RNA_pol_A_CTD"/>
    <property type="match status" value="1"/>
</dbReference>
<dbReference type="Proteomes" id="UP000176527">
    <property type="component" value="Unassembled WGS sequence"/>
</dbReference>
<feature type="region of interest" description="Alpha C-terminal domain (alpha-CTD)" evidence="11">
    <location>
        <begin position="237"/>
        <end position="302"/>
    </location>
</feature>
<dbReference type="EMBL" id="MFDE01000018">
    <property type="protein sequence ID" value="OGE38541.1"/>
    <property type="molecule type" value="Genomic_DNA"/>
</dbReference>
<dbReference type="Gene3D" id="3.30.1360.10">
    <property type="entry name" value="RNA polymerase, RBP11-like subunit"/>
    <property type="match status" value="1"/>
</dbReference>
<dbReference type="InterPro" id="IPR011263">
    <property type="entry name" value="DNA-dir_RNA_pol_RpoA/D/Rpb3"/>
</dbReference>
<evidence type="ECO:0000256" key="6">
    <source>
        <dbReference type="ARBA" id="ARBA00022695"/>
    </source>
</evidence>
<dbReference type="GO" id="GO:0046983">
    <property type="term" value="F:protein dimerization activity"/>
    <property type="evidence" value="ECO:0007669"/>
    <property type="project" value="InterPro"/>
</dbReference>
<evidence type="ECO:0000256" key="2">
    <source>
        <dbReference type="ARBA" id="ARBA00012418"/>
    </source>
</evidence>
<comment type="caution">
    <text evidence="13">The sequence shown here is derived from an EMBL/GenBank/DDBJ whole genome shotgun (WGS) entry which is preliminary data.</text>
</comment>
<evidence type="ECO:0000313" key="13">
    <source>
        <dbReference type="EMBL" id="OGE38541.1"/>
    </source>
</evidence>
<keyword evidence="6 11" id="KW-0548">Nucleotidyltransferase</keyword>
<dbReference type="GO" id="GO:0006351">
    <property type="term" value="P:DNA-templated transcription"/>
    <property type="evidence" value="ECO:0007669"/>
    <property type="project" value="UniProtKB-UniRule"/>
</dbReference>
<dbReference type="InterPro" id="IPR036643">
    <property type="entry name" value="RNApol_insert_sf"/>
</dbReference>
<evidence type="ECO:0000256" key="10">
    <source>
        <dbReference type="ARBA" id="ARBA00048552"/>
    </source>
</evidence>
<accession>A0A1F5KD81</accession>
<dbReference type="Pfam" id="PF01000">
    <property type="entry name" value="RNA_pol_A_bac"/>
    <property type="match status" value="1"/>
</dbReference>
<name>A0A1F5KD81_9BACT</name>
<keyword evidence="5 11" id="KW-0808">Transferase</keyword>
<comment type="similarity">
    <text evidence="1 11">Belongs to the RNA polymerase alpha chain family.</text>
</comment>
<evidence type="ECO:0000256" key="1">
    <source>
        <dbReference type="ARBA" id="ARBA00007123"/>
    </source>
</evidence>
<dbReference type="NCBIfam" id="NF003513">
    <property type="entry name" value="PRK05182.1-2"/>
    <property type="match status" value="1"/>
</dbReference>
<evidence type="ECO:0000256" key="11">
    <source>
        <dbReference type="HAMAP-Rule" id="MF_00059"/>
    </source>
</evidence>
<dbReference type="CDD" id="cd06928">
    <property type="entry name" value="RNAP_alpha_NTD"/>
    <property type="match status" value="1"/>
</dbReference>
<evidence type="ECO:0000256" key="4">
    <source>
        <dbReference type="ARBA" id="ARBA00022478"/>
    </source>
</evidence>
<evidence type="ECO:0000256" key="8">
    <source>
        <dbReference type="ARBA" id="ARBA00032524"/>
    </source>
</evidence>
<comment type="function">
    <text evidence="11">DNA-dependent RNA polymerase catalyzes the transcription of DNA into RNA using the four ribonucleoside triphosphates as substrates.</text>
</comment>
<evidence type="ECO:0000256" key="5">
    <source>
        <dbReference type="ARBA" id="ARBA00022679"/>
    </source>
</evidence>
<evidence type="ECO:0000256" key="7">
    <source>
        <dbReference type="ARBA" id="ARBA00023163"/>
    </source>
</evidence>
<dbReference type="SMART" id="SM00662">
    <property type="entry name" value="RPOLD"/>
    <property type="match status" value="1"/>
</dbReference>
<dbReference type="NCBIfam" id="TIGR02027">
    <property type="entry name" value="rpoA"/>
    <property type="match status" value="1"/>
</dbReference>
<dbReference type="SUPFAM" id="SSF47789">
    <property type="entry name" value="C-terminal domain of RNA polymerase alpha subunit"/>
    <property type="match status" value="1"/>
</dbReference>
<dbReference type="InterPro" id="IPR036603">
    <property type="entry name" value="RBP11-like"/>
</dbReference>
<dbReference type="GO" id="GO:0003899">
    <property type="term" value="F:DNA-directed RNA polymerase activity"/>
    <property type="evidence" value="ECO:0007669"/>
    <property type="project" value="UniProtKB-UniRule"/>
</dbReference>
<dbReference type="InterPro" id="IPR011260">
    <property type="entry name" value="RNAP_asu_C"/>
</dbReference>
<protein>
    <recommendedName>
        <fullName evidence="3 11">DNA-directed RNA polymerase subunit alpha</fullName>
        <shortName evidence="11">RNAP subunit alpha</shortName>
        <ecNumber evidence="2 11">2.7.7.6</ecNumber>
    </recommendedName>
    <alternativeName>
        <fullName evidence="9 11">RNA polymerase subunit alpha</fullName>
    </alternativeName>
    <alternativeName>
        <fullName evidence="8 11">Transcriptase subunit alpha</fullName>
    </alternativeName>
</protein>
<reference evidence="13 14" key="1">
    <citation type="journal article" date="2016" name="Nat. Commun.">
        <title>Thousands of microbial genomes shed light on interconnected biogeochemical processes in an aquifer system.</title>
        <authorList>
            <person name="Anantharaman K."/>
            <person name="Brown C.T."/>
            <person name="Hug L.A."/>
            <person name="Sharon I."/>
            <person name="Castelle C.J."/>
            <person name="Probst A.J."/>
            <person name="Thomas B.C."/>
            <person name="Singh A."/>
            <person name="Wilkins M.J."/>
            <person name="Karaoz U."/>
            <person name="Brodie E.L."/>
            <person name="Williams K.H."/>
            <person name="Hubbard S.S."/>
            <person name="Banfield J.F."/>
        </authorList>
    </citation>
    <scope>NUCLEOTIDE SEQUENCE [LARGE SCALE GENOMIC DNA]</scope>
</reference>
<dbReference type="FunFam" id="2.170.120.12:FF:000001">
    <property type="entry name" value="DNA-directed RNA polymerase subunit alpha"/>
    <property type="match status" value="1"/>
</dbReference>
<evidence type="ECO:0000259" key="12">
    <source>
        <dbReference type="SMART" id="SM00662"/>
    </source>
</evidence>
<comment type="domain">
    <text evidence="11">The N-terminal domain is essential for RNAP assembly and basal transcription, whereas the C-terminal domain is involved in interaction with transcriptional regulators and with upstream promoter elements.</text>
</comment>
<dbReference type="InterPro" id="IPR011773">
    <property type="entry name" value="DNA-dir_RpoA"/>
</dbReference>
<evidence type="ECO:0000256" key="3">
    <source>
        <dbReference type="ARBA" id="ARBA00015972"/>
    </source>
</evidence>
<comment type="subunit">
    <text evidence="11">Homodimer. The RNAP catalytic core consists of 2 alpha, 1 beta, 1 beta' and 1 omega subunit. When a sigma factor is associated with the core the holoenzyme is formed, which can initiate transcription.</text>
</comment>
<dbReference type="Gene3D" id="2.170.120.12">
    <property type="entry name" value="DNA-directed RNA polymerase, insert domain"/>
    <property type="match status" value="1"/>
</dbReference>
<dbReference type="NCBIfam" id="NF003519">
    <property type="entry name" value="PRK05182.2-5"/>
    <property type="match status" value="1"/>
</dbReference>
<dbReference type="HAMAP" id="MF_00059">
    <property type="entry name" value="RNApol_bact_RpoA"/>
    <property type="match status" value="1"/>
</dbReference>
<comment type="catalytic activity">
    <reaction evidence="10 11">
        <text>RNA(n) + a ribonucleoside 5'-triphosphate = RNA(n+1) + diphosphate</text>
        <dbReference type="Rhea" id="RHEA:21248"/>
        <dbReference type="Rhea" id="RHEA-COMP:14527"/>
        <dbReference type="Rhea" id="RHEA-COMP:17342"/>
        <dbReference type="ChEBI" id="CHEBI:33019"/>
        <dbReference type="ChEBI" id="CHEBI:61557"/>
        <dbReference type="ChEBI" id="CHEBI:140395"/>
        <dbReference type="EC" id="2.7.7.6"/>
    </reaction>
</comment>
<dbReference type="SUPFAM" id="SSF55257">
    <property type="entry name" value="RBP11-like subunits of RNA polymerase"/>
    <property type="match status" value="1"/>
</dbReference>
<organism evidence="13 14">
    <name type="scientific">Candidatus Daviesbacteria bacterium RIFCSPHIGHO2_12_FULL_37_11</name>
    <dbReference type="NCBI Taxonomy" id="1797777"/>
    <lineage>
        <taxon>Bacteria</taxon>
        <taxon>Candidatus Daviesiibacteriota</taxon>
    </lineage>
</organism>
<evidence type="ECO:0000313" key="14">
    <source>
        <dbReference type="Proteomes" id="UP000176527"/>
    </source>
</evidence>
<dbReference type="Gene3D" id="1.10.150.20">
    <property type="entry name" value="5' to 3' exonuclease, C-terminal subdomain"/>
    <property type="match status" value="1"/>
</dbReference>
<dbReference type="Pfam" id="PF01193">
    <property type="entry name" value="RNA_pol_L"/>
    <property type="match status" value="1"/>
</dbReference>
<sequence length="302" mass="33265">MFKIITEEEKDNFARFAIEPLEAGYGHTLGNSLRRVLLTSLEGSAITSIKIDGVPHQFSTIEGVSEDVIEIILNLKKVRIKVFSEKSVKLRLSVTGKKEVTAKDIEIIGDGEIADAGQHIATLSSPKAKLNIEMEALKGKGYSQAAERNINEIGTIPIDAQFCPVVNVNYRVEPTRVGRKTNFDKLILEVTTDGTIAPKAALEEAGRILSEMFKQIYEPVAEEEIEVKADNFVSEEVLKMSIEELDLPVRITNALRVIDINTVDDLINIPRGQLLKAKNLGAKSLSLISEKLIERGLSLSEA</sequence>
<evidence type="ECO:0000256" key="9">
    <source>
        <dbReference type="ARBA" id="ARBA00033070"/>
    </source>
</evidence>
<dbReference type="EC" id="2.7.7.6" evidence="2 11"/>
<dbReference type="GO" id="GO:0000428">
    <property type="term" value="C:DNA-directed RNA polymerase complex"/>
    <property type="evidence" value="ECO:0007669"/>
    <property type="project" value="UniProtKB-KW"/>
</dbReference>
<feature type="region of interest" description="Alpha N-terminal domain (alpha-NTD)" evidence="11">
    <location>
        <begin position="1"/>
        <end position="218"/>
    </location>
</feature>
<feature type="domain" description="DNA-directed RNA polymerase RpoA/D/Rpb3-type" evidence="12">
    <location>
        <begin position="13"/>
        <end position="219"/>
    </location>
</feature>
<keyword evidence="7 11" id="KW-0804">Transcription</keyword>
<dbReference type="InterPro" id="IPR011262">
    <property type="entry name" value="DNA-dir_RNA_pol_insert"/>
</dbReference>
<dbReference type="SUPFAM" id="SSF56553">
    <property type="entry name" value="Insert subdomain of RNA polymerase alpha subunit"/>
    <property type="match status" value="1"/>
</dbReference>
<proteinExistence type="inferred from homology"/>
<gene>
    <name evidence="11" type="primary">rpoA</name>
    <name evidence="13" type="ORF">A3F00_01445</name>
</gene>
<dbReference type="GO" id="GO:0003677">
    <property type="term" value="F:DNA binding"/>
    <property type="evidence" value="ECO:0007669"/>
    <property type="project" value="UniProtKB-UniRule"/>
</dbReference>